<dbReference type="EMBL" id="CYGV01001955">
    <property type="protein sequence ID" value="CUA78196.1"/>
    <property type="molecule type" value="Genomic_DNA"/>
</dbReference>
<dbReference type="GO" id="GO:0031934">
    <property type="term" value="C:mating-type region heterochromatin"/>
    <property type="evidence" value="ECO:0007669"/>
    <property type="project" value="TreeGrafter"/>
</dbReference>
<dbReference type="GO" id="GO:0030466">
    <property type="term" value="P:silent mating-type cassette heterochromatin formation"/>
    <property type="evidence" value="ECO:0007669"/>
    <property type="project" value="TreeGrafter"/>
</dbReference>
<dbReference type="InterPro" id="IPR038986">
    <property type="entry name" value="Clr2"/>
</dbReference>
<reference evidence="4 5" key="1">
    <citation type="submission" date="2015-07" db="EMBL/GenBank/DDBJ databases">
        <authorList>
            <person name="Noorani M."/>
        </authorList>
    </citation>
    <scope>NUCLEOTIDE SEQUENCE [LARGE SCALE GENOMIC DNA]</scope>
    <source>
        <strain evidence="4">BBA 69670</strain>
    </source>
</reference>
<evidence type="ECO:0008006" key="6">
    <source>
        <dbReference type="Google" id="ProtNLM"/>
    </source>
</evidence>
<evidence type="ECO:0000259" key="2">
    <source>
        <dbReference type="Pfam" id="PF10383"/>
    </source>
</evidence>
<dbReference type="GO" id="GO:0070824">
    <property type="term" value="C:SHREC complex"/>
    <property type="evidence" value="ECO:0007669"/>
    <property type="project" value="InterPro"/>
</dbReference>
<keyword evidence="5" id="KW-1185">Reference proteome</keyword>
<sequence length="673" mass="75252">MVAGAGMFTDTGQIGPKEPNSQMLEWPRTDGDASRRPAGVSFTKEVDNQGNVNYYRLVRDTEEASVTWRREIGTYLAEEMKLPKGKVYWMNGWPEGYAFYDHQKGPVANPRHDLYLCGSIITPRFRSKNEFKPHAKWLMTDPTLNTRNCGCKYCTKTKSQVEVNQTQGLRGLQRPPEHHLRGTNPTPGEHMTHARRRVVREQQQAKQDKPKATSKPEQTLTALPERLRDLNSGRSFRTYELVWVALAGPIPVTADAAIEFWPAVILAYSTKNEPTPHKPGETDYEVVAHFTFNVRFLGVNHQVTVAADRLLPQLGYIPSQSLLDAVRECQPNRPVNPEFSDYTYFNPLPEYDSLLELSPGSYTHEDALPSFTLALHIVACLTPVWCTTNSYSSEELFQGLWWGSERIWLDDLVRLRPSREDLDPEDKMGLLPPSSPDALNRALFLRLTYIVVDQDDPKGMNLCIGGDLYELAQGETQPPQHPPKSFFGPPTGLLIPPSNAMNTFAEGGSSSPLGATVGPSLAESSIPMLPPPPGFHFRRLLPAGNEMVLDVGAIAGRYYPNILQPETLDRVLRTLNGEKGVKAGETVSGTVEGYARERIRRSRLGPEAFEVAKDGLIQLTGLMGFYVGEGNSMQPEQWEKGRLQTIRGAEKNGRKILLERWGKPDSDVEMLDA</sequence>
<feature type="domain" description="Cryptic loci regulator 2 C-terminal" evidence="2">
    <location>
        <begin position="397"/>
        <end position="560"/>
    </location>
</feature>
<evidence type="ECO:0000313" key="5">
    <source>
        <dbReference type="Proteomes" id="UP000044841"/>
    </source>
</evidence>
<dbReference type="PANTHER" id="PTHR38046:SF1">
    <property type="entry name" value="CRYPTIC LOCI REGULATOR 2"/>
    <property type="match status" value="1"/>
</dbReference>
<feature type="region of interest" description="Disordered" evidence="1">
    <location>
        <begin position="1"/>
        <end position="38"/>
    </location>
</feature>
<protein>
    <recommendedName>
        <fullName evidence="6">Cryptic loci regulator 2 N-terminal domain-containing protein</fullName>
    </recommendedName>
</protein>
<dbReference type="InterPro" id="IPR031915">
    <property type="entry name" value="Clr2_N"/>
</dbReference>
<dbReference type="Pfam" id="PF16761">
    <property type="entry name" value="Clr2_transil"/>
    <property type="match status" value="1"/>
</dbReference>
<feature type="domain" description="Cryptic loci regulator 2 N-terminal" evidence="3">
    <location>
        <begin position="88"/>
        <end position="154"/>
    </location>
</feature>
<accession>A0A0K6GIC1</accession>
<dbReference type="InterPro" id="IPR018839">
    <property type="entry name" value="Tscrpt-silencing_Clr2_C"/>
</dbReference>
<feature type="region of interest" description="Disordered" evidence="1">
    <location>
        <begin position="165"/>
        <end position="226"/>
    </location>
</feature>
<gene>
    <name evidence="4" type="ORF">RSOLAG22IIIB_02814</name>
</gene>
<evidence type="ECO:0000256" key="1">
    <source>
        <dbReference type="SAM" id="MobiDB-lite"/>
    </source>
</evidence>
<evidence type="ECO:0000313" key="4">
    <source>
        <dbReference type="EMBL" id="CUA78196.1"/>
    </source>
</evidence>
<dbReference type="AlphaFoldDB" id="A0A0K6GIC1"/>
<dbReference type="PANTHER" id="PTHR38046">
    <property type="entry name" value="CRYPTIC LOCI REGULATOR 2"/>
    <property type="match status" value="1"/>
</dbReference>
<name>A0A0K6GIC1_9AGAM</name>
<organism evidence="4 5">
    <name type="scientific">Rhizoctonia solani</name>
    <dbReference type="NCBI Taxonomy" id="456999"/>
    <lineage>
        <taxon>Eukaryota</taxon>
        <taxon>Fungi</taxon>
        <taxon>Dikarya</taxon>
        <taxon>Basidiomycota</taxon>
        <taxon>Agaricomycotina</taxon>
        <taxon>Agaricomycetes</taxon>
        <taxon>Cantharellales</taxon>
        <taxon>Ceratobasidiaceae</taxon>
        <taxon>Rhizoctonia</taxon>
    </lineage>
</organism>
<dbReference type="Pfam" id="PF10383">
    <property type="entry name" value="Clr2"/>
    <property type="match status" value="1"/>
</dbReference>
<dbReference type="GO" id="GO:0033553">
    <property type="term" value="C:rDNA heterochromatin"/>
    <property type="evidence" value="ECO:0007669"/>
    <property type="project" value="TreeGrafter"/>
</dbReference>
<evidence type="ECO:0000259" key="3">
    <source>
        <dbReference type="Pfam" id="PF16761"/>
    </source>
</evidence>
<proteinExistence type="predicted"/>
<dbReference type="Proteomes" id="UP000044841">
    <property type="component" value="Unassembled WGS sequence"/>
</dbReference>